<evidence type="ECO:0000313" key="9">
    <source>
        <dbReference type="EMBL" id="VAW53879.1"/>
    </source>
</evidence>
<comment type="similarity">
    <text evidence="1">Belongs to the peptidase M16 family.</text>
</comment>
<evidence type="ECO:0000259" key="8">
    <source>
        <dbReference type="Pfam" id="PF05193"/>
    </source>
</evidence>
<dbReference type="AlphaFoldDB" id="A0A3B0WXF9"/>
<dbReference type="Pfam" id="PF00675">
    <property type="entry name" value="Peptidase_M16"/>
    <property type="match status" value="1"/>
</dbReference>
<feature type="region of interest" description="Disordered" evidence="6">
    <location>
        <begin position="466"/>
        <end position="487"/>
    </location>
</feature>
<accession>A0A3B0WXF9</accession>
<dbReference type="Pfam" id="PF05193">
    <property type="entry name" value="Peptidase_M16_C"/>
    <property type="match status" value="1"/>
</dbReference>
<dbReference type="GO" id="GO:0006508">
    <property type="term" value="P:proteolysis"/>
    <property type="evidence" value="ECO:0007669"/>
    <property type="project" value="UniProtKB-KW"/>
</dbReference>
<dbReference type="PANTHER" id="PTHR43690">
    <property type="entry name" value="NARDILYSIN"/>
    <property type="match status" value="1"/>
</dbReference>
<dbReference type="EMBL" id="UOFF01000046">
    <property type="protein sequence ID" value="VAW53879.1"/>
    <property type="molecule type" value="Genomic_DNA"/>
</dbReference>
<keyword evidence="3" id="KW-0378">Hydrolase</keyword>
<evidence type="ECO:0000256" key="4">
    <source>
        <dbReference type="ARBA" id="ARBA00022833"/>
    </source>
</evidence>
<feature type="domain" description="Peptidase M16 C-terminal" evidence="8">
    <location>
        <begin position="215"/>
        <end position="399"/>
    </location>
</feature>
<keyword evidence="2" id="KW-0645">Protease</keyword>
<reference evidence="9" key="1">
    <citation type="submission" date="2018-06" db="EMBL/GenBank/DDBJ databases">
        <authorList>
            <person name="Zhirakovskaya E."/>
        </authorList>
    </citation>
    <scope>NUCLEOTIDE SEQUENCE</scope>
</reference>
<dbReference type="GO" id="GO:0046872">
    <property type="term" value="F:metal ion binding"/>
    <property type="evidence" value="ECO:0007669"/>
    <property type="project" value="InterPro"/>
</dbReference>
<evidence type="ECO:0000256" key="1">
    <source>
        <dbReference type="ARBA" id="ARBA00007261"/>
    </source>
</evidence>
<dbReference type="InterPro" id="IPR050626">
    <property type="entry name" value="Peptidase_M16"/>
</dbReference>
<evidence type="ECO:0000256" key="3">
    <source>
        <dbReference type="ARBA" id="ARBA00022801"/>
    </source>
</evidence>
<organism evidence="9">
    <name type="scientific">hydrothermal vent metagenome</name>
    <dbReference type="NCBI Taxonomy" id="652676"/>
    <lineage>
        <taxon>unclassified sequences</taxon>
        <taxon>metagenomes</taxon>
        <taxon>ecological metagenomes</taxon>
    </lineage>
</organism>
<feature type="domain" description="Peptidase M16 N-terminal" evidence="7">
    <location>
        <begin position="61"/>
        <end position="205"/>
    </location>
</feature>
<name>A0A3B0WXF9_9ZZZZ</name>
<dbReference type="GO" id="GO:0008237">
    <property type="term" value="F:metallopeptidase activity"/>
    <property type="evidence" value="ECO:0007669"/>
    <property type="project" value="UniProtKB-KW"/>
</dbReference>
<evidence type="ECO:0000256" key="2">
    <source>
        <dbReference type="ARBA" id="ARBA00022670"/>
    </source>
</evidence>
<sequence length="487" mass="54565">MRIKKYSALSTFTGLCLGLSVCQAAPKMDASAAPIQKLPKKVNVSDSGVYSFTLKNGLKILVKPDHRSPVAVSQIWYKVGGSYEYDGITGVSHALEHMMFKGTKKLKPGEFSEIIAANGGSENAFTGKDYTAYFQRISSDRLELCLEHEADRMRNLQLSDAEFKKEIEVIKEERRSRTDDKPTALTFERFNAAAFINSSYQQPIIGWMEDLDSMELSDLNQWYKTWYAPNNATLVVSGDVDPQQIKIWAQKYFGGFERSKITPPKPRREVVQMGERRITVKLPAKVPFLIMGYKVPTLKTIIEKSEDENEIYALEVLAGVLDGGNSSRLSQRLIRETEIATSAGAGYNPYSRQQTLFTFSGMPREGHTVAELELAIKKQIAIIQETPPSKQELNRVKAQVIASSVYEKDSSFYQAMQLGTLETVGVGWQKKDDYLKKIQQVTAQQVQAVAKKYLQDDSLTVAVLDPQPIDTSKPRKSHRAAGGRRGH</sequence>
<dbReference type="Gene3D" id="3.30.830.10">
    <property type="entry name" value="Metalloenzyme, LuxS/M16 peptidase-like"/>
    <property type="match status" value="2"/>
</dbReference>
<dbReference type="InterPro" id="IPR011765">
    <property type="entry name" value="Pept_M16_N"/>
</dbReference>
<protein>
    <submittedName>
        <fullName evidence="9">FIG015547: peptidase, M16 family</fullName>
    </submittedName>
</protein>
<dbReference type="SUPFAM" id="SSF63411">
    <property type="entry name" value="LuxS/MPP-like metallohydrolase"/>
    <property type="match status" value="2"/>
</dbReference>
<proteinExistence type="inferred from homology"/>
<keyword evidence="4" id="KW-0862">Zinc</keyword>
<dbReference type="InterPro" id="IPR011249">
    <property type="entry name" value="Metalloenz_LuxS/M16"/>
</dbReference>
<dbReference type="PANTHER" id="PTHR43690:SF17">
    <property type="entry name" value="PROTEIN YHJJ"/>
    <property type="match status" value="1"/>
</dbReference>
<evidence type="ECO:0000256" key="6">
    <source>
        <dbReference type="SAM" id="MobiDB-lite"/>
    </source>
</evidence>
<feature type="compositionally biased region" description="Basic residues" evidence="6">
    <location>
        <begin position="474"/>
        <end position="487"/>
    </location>
</feature>
<keyword evidence="5" id="KW-0482">Metalloprotease</keyword>
<evidence type="ECO:0000256" key="5">
    <source>
        <dbReference type="ARBA" id="ARBA00023049"/>
    </source>
</evidence>
<dbReference type="InterPro" id="IPR007863">
    <property type="entry name" value="Peptidase_M16_C"/>
</dbReference>
<gene>
    <name evidence="9" type="ORF">MNBD_GAMMA07-1970</name>
</gene>
<evidence type="ECO:0000259" key="7">
    <source>
        <dbReference type="Pfam" id="PF00675"/>
    </source>
</evidence>